<dbReference type="RefSeq" id="WP_069697402.1">
    <property type="nucleotide sequence ID" value="NZ_JAGGMA010000012.1"/>
</dbReference>
<name>A0A1E5L0T8_9ENTE</name>
<keyword evidence="3" id="KW-1185">Reference proteome</keyword>
<keyword evidence="1" id="KW-0472">Membrane</keyword>
<organism evidence="2 3">
    <name type="scientific">Enterococcus rivorum</name>
    <dbReference type="NCBI Taxonomy" id="762845"/>
    <lineage>
        <taxon>Bacteria</taxon>
        <taxon>Bacillati</taxon>
        <taxon>Bacillota</taxon>
        <taxon>Bacilli</taxon>
        <taxon>Lactobacillales</taxon>
        <taxon>Enterococcaceae</taxon>
        <taxon>Enterococcus</taxon>
    </lineage>
</organism>
<sequence length="67" mass="7820">MKKGIMLVSTVLVIVFVLFMLDFNKYYPVSVILLCLSLFKVIDFIQLEELREDGNNSVCYNKNKEKL</sequence>
<keyword evidence="1" id="KW-1133">Transmembrane helix</keyword>
<evidence type="ECO:0000256" key="1">
    <source>
        <dbReference type="SAM" id="Phobius"/>
    </source>
</evidence>
<reference evidence="2 3" key="1">
    <citation type="submission" date="2016-09" db="EMBL/GenBank/DDBJ databases">
        <authorList>
            <person name="Capua I."/>
            <person name="De Benedictis P."/>
            <person name="Joannis T."/>
            <person name="Lombin L.H."/>
            <person name="Cattoli G."/>
        </authorList>
    </citation>
    <scope>NUCLEOTIDE SEQUENCE [LARGE SCALE GENOMIC DNA]</scope>
    <source>
        <strain evidence="2 3">LMG 25899</strain>
    </source>
</reference>
<accession>A0A1E5L0T8</accession>
<dbReference type="AlphaFoldDB" id="A0A1E5L0T8"/>
<keyword evidence="1" id="KW-0812">Transmembrane</keyword>
<dbReference type="STRING" id="762845.BCR26_08595"/>
<feature type="transmembrane region" description="Helical" evidence="1">
    <location>
        <begin position="5"/>
        <end position="21"/>
    </location>
</feature>
<comment type="caution">
    <text evidence="2">The sequence shown here is derived from an EMBL/GenBank/DDBJ whole genome shotgun (WGS) entry which is preliminary data.</text>
</comment>
<evidence type="ECO:0000313" key="2">
    <source>
        <dbReference type="EMBL" id="OEH83529.1"/>
    </source>
</evidence>
<dbReference type="EMBL" id="MIEK01000005">
    <property type="protein sequence ID" value="OEH83529.1"/>
    <property type="molecule type" value="Genomic_DNA"/>
</dbReference>
<dbReference type="Proteomes" id="UP000095256">
    <property type="component" value="Unassembled WGS sequence"/>
</dbReference>
<protein>
    <submittedName>
        <fullName evidence="2">Uncharacterized protein</fullName>
    </submittedName>
</protein>
<gene>
    <name evidence="2" type="ORF">BCR26_08595</name>
</gene>
<proteinExistence type="predicted"/>
<evidence type="ECO:0000313" key="3">
    <source>
        <dbReference type="Proteomes" id="UP000095256"/>
    </source>
</evidence>